<dbReference type="Gene3D" id="3.30.420.610">
    <property type="entry name" value="LOTUS domain-like"/>
    <property type="match status" value="1"/>
</dbReference>
<dbReference type="AlphaFoldDB" id="A0AAD4K4H8"/>
<organism evidence="1 2">
    <name type="scientific">Drosophila rubida</name>
    <dbReference type="NCBI Taxonomy" id="30044"/>
    <lineage>
        <taxon>Eukaryota</taxon>
        <taxon>Metazoa</taxon>
        <taxon>Ecdysozoa</taxon>
        <taxon>Arthropoda</taxon>
        <taxon>Hexapoda</taxon>
        <taxon>Insecta</taxon>
        <taxon>Pterygota</taxon>
        <taxon>Neoptera</taxon>
        <taxon>Endopterygota</taxon>
        <taxon>Diptera</taxon>
        <taxon>Brachycera</taxon>
        <taxon>Muscomorpha</taxon>
        <taxon>Ephydroidea</taxon>
        <taxon>Drosophilidae</taxon>
        <taxon>Drosophila</taxon>
    </lineage>
</organism>
<dbReference type="EMBL" id="JAJJHW010001127">
    <property type="protein sequence ID" value="KAH8377293.1"/>
    <property type="molecule type" value="Genomic_DNA"/>
</dbReference>
<reference evidence="1" key="1">
    <citation type="journal article" date="2021" name="Mol. Ecol. Resour.">
        <title>Phylogenomic analyses of the genus Drosophila reveals genomic signals of climate adaptation.</title>
        <authorList>
            <person name="Li F."/>
            <person name="Rane R.V."/>
            <person name="Luria V."/>
            <person name="Xiong Z."/>
            <person name="Chen J."/>
            <person name="Li Z."/>
            <person name="Catullo R.A."/>
            <person name="Griffin P.C."/>
            <person name="Schiffer M."/>
            <person name="Pearce S."/>
            <person name="Lee S.F."/>
            <person name="McElroy K."/>
            <person name="Stocker A."/>
            <person name="Shirriffs J."/>
            <person name="Cockerell F."/>
            <person name="Coppin C."/>
            <person name="Sgro C.M."/>
            <person name="Karger A."/>
            <person name="Cain J.W."/>
            <person name="Weber J.A."/>
            <person name="Santpere G."/>
            <person name="Kirschner M.W."/>
            <person name="Hoffmann A.A."/>
            <person name="Oakeshott J.G."/>
            <person name="Zhang G."/>
        </authorList>
    </citation>
    <scope>NUCLEOTIDE SEQUENCE</scope>
    <source>
        <strain evidence="1">BGI-SZ-2011g</strain>
    </source>
</reference>
<evidence type="ECO:0000313" key="1">
    <source>
        <dbReference type="EMBL" id="KAH8377293.1"/>
    </source>
</evidence>
<feature type="non-terminal residue" evidence="1">
    <location>
        <position position="1"/>
    </location>
</feature>
<accession>A0AAD4K4H8</accession>
<dbReference type="InterPro" id="IPR041966">
    <property type="entry name" value="LOTUS-like"/>
</dbReference>
<comment type="caution">
    <text evidence="1">The sequence shown here is derived from an EMBL/GenBank/DDBJ whole genome shotgun (WGS) entry which is preliminary data.</text>
</comment>
<evidence type="ECO:0000313" key="2">
    <source>
        <dbReference type="Proteomes" id="UP001200034"/>
    </source>
</evidence>
<gene>
    <name evidence="1" type="ORF">KR093_004726</name>
</gene>
<keyword evidence="2" id="KW-1185">Reference proteome</keyword>
<sequence length="94" mass="11099">NMSLDDLFYKLKQRHPRIIEHIWQTLVNAKCISPATSITLCQLRAGYYDITEEHFPRMGDPRTEMLFLLSIPFIASYSNRVGTFRFYIIDDPEK</sequence>
<proteinExistence type="predicted"/>
<protein>
    <submittedName>
        <fullName evidence="1">Uncharacterized protein</fullName>
    </submittedName>
</protein>
<feature type="non-terminal residue" evidence="1">
    <location>
        <position position="94"/>
    </location>
</feature>
<name>A0AAD4K4H8_9MUSC</name>
<dbReference type="Proteomes" id="UP001200034">
    <property type="component" value="Unassembled WGS sequence"/>
</dbReference>